<dbReference type="SMART" id="SM00343">
    <property type="entry name" value="ZnF_C2HC"/>
    <property type="match status" value="1"/>
</dbReference>
<dbReference type="SUPFAM" id="SSF57756">
    <property type="entry name" value="Retrovirus zinc finger-like domains"/>
    <property type="match status" value="1"/>
</dbReference>
<evidence type="ECO:0000313" key="4">
    <source>
        <dbReference type="EMBL" id="EFX66809.1"/>
    </source>
</evidence>
<feature type="region of interest" description="Disordered" evidence="2">
    <location>
        <begin position="321"/>
        <end position="356"/>
    </location>
</feature>
<dbReference type="HOGENOM" id="CLU_068333_1_0_1"/>
<dbReference type="Gene3D" id="4.10.60.10">
    <property type="entry name" value="Zinc finger, CCHC-type"/>
    <property type="match status" value="1"/>
</dbReference>
<name>E9HN74_DAPPU</name>
<accession>E9HN74</accession>
<dbReference type="Proteomes" id="UP000000305">
    <property type="component" value="Unassembled WGS sequence"/>
</dbReference>
<feature type="domain" description="CCHC-type" evidence="3">
    <location>
        <begin position="174"/>
        <end position="189"/>
    </location>
</feature>
<dbReference type="AlphaFoldDB" id="E9HN74"/>
<dbReference type="EMBL" id="GL732694">
    <property type="protein sequence ID" value="EFX66809.1"/>
    <property type="molecule type" value="Genomic_DNA"/>
</dbReference>
<dbReference type="GO" id="GO:0003676">
    <property type="term" value="F:nucleic acid binding"/>
    <property type="evidence" value="ECO:0007669"/>
    <property type="project" value="InterPro"/>
</dbReference>
<dbReference type="PANTHER" id="PTHR46486">
    <property type="entry name" value="CCHC-TYPE DOMAIN-CONTAINING PROTEIN"/>
    <property type="match status" value="1"/>
</dbReference>
<dbReference type="PhylomeDB" id="E9HN74"/>
<dbReference type="PANTHER" id="PTHR46486:SF1">
    <property type="entry name" value="CCHC-TYPE DOMAIN-CONTAINING PROTEIN"/>
    <property type="match status" value="1"/>
</dbReference>
<sequence length="356" mass="38891">MRYEDTFEIGFGNPQPRLQLLTVHRFVTGLGLQASQILAIAPVLLVGDQVVRVTLLKSADVTAILDKHGGPHQHLLEGRPIQVLIKDPNVDEKFVRISDYPPNANMEVLKVRLREFGTVLDLRQDRYAGATAGMIPCLTGQVTVRMTLNAAIPSYLQVGDYKIYVRYSNQPITCRECNQTGHMATACPQKLTKISPTVPTPTGKGVASTKGAAKVQAAKAPTTKEAPKLTTTNYPPLLSSEAAQWQTVTGRNKSRPCWEAENSCLVPETPENESTSMPSVNPSVVPETQEATPRDALAISVDTSSEGVTSQISHIDTLSTVEDTLSESNDSGPDRDPQGQIRRKRTRTKKIKLNQE</sequence>
<dbReference type="InterPro" id="IPR036875">
    <property type="entry name" value="Znf_CCHC_sf"/>
</dbReference>
<keyword evidence="1" id="KW-0863">Zinc-finger</keyword>
<organism evidence="4 5">
    <name type="scientific">Daphnia pulex</name>
    <name type="common">Water flea</name>
    <dbReference type="NCBI Taxonomy" id="6669"/>
    <lineage>
        <taxon>Eukaryota</taxon>
        <taxon>Metazoa</taxon>
        <taxon>Ecdysozoa</taxon>
        <taxon>Arthropoda</taxon>
        <taxon>Crustacea</taxon>
        <taxon>Branchiopoda</taxon>
        <taxon>Diplostraca</taxon>
        <taxon>Cladocera</taxon>
        <taxon>Anomopoda</taxon>
        <taxon>Daphniidae</taxon>
        <taxon>Daphnia</taxon>
    </lineage>
</organism>
<feature type="compositionally biased region" description="Polar residues" evidence="2">
    <location>
        <begin position="321"/>
        <end position="331"/>
    </location>
</feature>
<dbReference type="eggNOG" id="ENOG502SYGV">
    <property type="taxonomic scope" value="Eukaryota"/>
</dbReference>
<keyword evidence="1" id="KW-0862">Zinc</keyword>
<protein>
    <recommendedName>
        <fullName evidence="3">CCHC-type domain-containing protein</fullName>
    </recommendedName>
</protein>
<feature type="region of interest" description="Disordered" evidence="2">
    <location>
        <begin position="267"/>
        <end position="293"/>
    </location>
</feature>
<keyword evidence="5" id="KW-1185">Reference proteome</keyword>
<evidence type="ECO:0000259" key="3">
    <source>
        <dbReference type="PROSITE" id="PS50158"/>
    </source>
</evidence>
<evidence type="ECO:0000256" key="2">
    <source>
        <dbReference type="SAM" id="MobiDB-lite"/>
    </source>
</evidence>
<evidence type="ECO:0000256" key="1">
    <source>
        <dbReference type="PROSITE-ProRule" id="PRU00047"/>
    </source>
</evidence>
<dbReference type="Pfam" id="PF00098">
    <property type="entry name" value="zf-CCHC"/>
    <property type="match status" value="1"/>
</dbReference>
<gene>
    <name evidence="4" type="ORF">DAPPUDRAFT_331709</name>
</gene>
<dbReference type="PROSITE" id="PS50158">
    <property type="entry name" value="ZF_CCHC"/>
    <property type="match status" value="1"/>
</dbReference>
<dbReference type="OrthoDB" id="5990267at2759"/>
<dbReference type="KEGG" id="dpx:DAPPUDRAFT_331709"/>
<feature type="compositionally biased region" description="Basic residues" evidence="2">
    <location>
        <begin position="341"/>
        <end position="356"/>
    </location>
</feature>
<keyword evidence="1" id="KW-0479">Metal-binding</keyword>
<dbReference type="InParanoid" id="E9HN74"/>
<proteinExistence type="predicted"/>
<dbReference type="InterPro" id="IPR001878">
    <property type="entry name" value="Znf_CCHC"/>
</dbReference>
<feature type="compositionally biased region" description="Polar residues" evidence="2">
    <location>
        <begin position="272"/>
        <end position="282"/>
    </location>
</feature>
<dbReference type="GO" id="GO:0008270">
    <property type="term" value="F:zinc ion binding"/>
    <property type="evidence" value="ECO:0007669"/>
    <property type="project" value="UniProtKB-KW"/>
</dbReference>
<reference evidence="4 5" key="1">
    <citation type="journal article" date="2011" name="Science">
        <title>The ecoresponsive genome of Daphnia pulex.</title>
        <authorList>
            <person name="Colbourne J.K."/>
            <person name="Pfrender M.E."/>
            <person name="Gilbert D."/>
            <person name="Thomas W.K."/>
            <person name="Tucker A."/>
            <person name="Oakley T.H."/>
            <person name="Tokishita S."/>
            <person name="Aerts A."/>
            <person name="Arnold G.J."/>
            <person name="Basu M.K."/>
            <person name="Bauer D.J."/>
            <person name="Caceres C.E."/>
            <person name="Carmel L."/>
            <person name="Casola C."/>
            <person name="Choi J.H."/>
            <person name="Detter J.C."/>
            <person name="Dong Q."/>
            <person name="Dusheyko S."/>
            <person name="Eads B.D."/>
            <person name="Frohlich T."/>
            <person name="Geiler-Samerotte K.A."/>
            <person name="Gerlach D."/>
            <person name="Hatcher P."/>
            <person name="Jogdeo S."/>
            <person name="Krijgsveld J."/>
            <person name="Kriventseva E.V."/>
            <person name="Kultz D."/>
            <person name="Laforsch C."/>
            <person name="Lindquist E."/>
            <person name="Lopez J."/>
            <person name="Manak J.R."/>
            <person name="Muller J."/>
            <person name="Pangilinan J."/>
            <person name="Patwardhan R.P."/>
            <person name="Pitluck S."/>
            <person name="Pritham E.J."/>
            <person name="Rechtsteiner A."/>
            <person name="Rho M."/>
            <person name="Rogozin I.B."/>
            <person name="Sakarya O."/>
            <person name="Salamov A."/>
            <person name="Schaack S."/>
            <person name="Shapiro H."/>
            <person name="Shiga Y."/>
            <person name="Skalitzky C."/>
            <person name="Smith Z."/>
            <person name="Souvorov A."/>
            <person name="Sung W."/>
            <person name="Tang Z."/>
            <person name="Tsuchiya D."/>
            <person name="Tu H."/>
            <person name="Vos H."/>
            <person name="Wang M."/>
            <person name="Wolf Y.I."/>
            <person name="Yamagata H."/>
            <person name="Yamada T."/>
            <person name="Ye Y."/>
            <person name="Shaw J.R."/>
            <person name="Andrews J."/>
            <person name="Crease T.J."/>
            <person name="Tang H."/>
            <person name="Lucas S.M."/>
            <person name="Robertson H.M."/>
            <person name="Bork P."/>
            <person name="Koonin E.V."/>
            <person name="Zdobnov E.M."/>
            <person name="Grigoriev I.V."/>
            <person name="Lynch M."/>
            <person name="Boore J.L."/>
        </authorList>
    </citation>
    <scope>NUCLEOTIDE SEQUENCE [LARGE SCALE GENOMIC DNA]</scope>
</reference>
<evidence type="ECO:0000313" key="5">
    <source>
        <dbReference type="Proteomes" id="UP000000305"/>
    </source>
</evidence>